<dbReference type="SUPFAM" id="SSF53955">
    <property type="entry name" value="Lysozyme-like"/>
    <property type="match status" value="1"/>
</dbReference>
<evidence type="ECO:0000313" key="4">
    <source>
        <dbReference type="EMBL" id="MDQ7907655.1"/>
    </source>
</evidence>
<reference evidence="4 5" key="1">
    <citation type="submission" date="2023-08" db="EMBL/GenBank/DDBJ databases">
        <title>Phytohabitans sansha sp. nov., isolated from marine sediment.</title>
        <authorList>
            <person name="Zhao Y."/>
            <person name="Yi K."/>
        </authorList>
    </citation>
    <scope>NUCLEOTIDE SEQUENCE [LARGE SCALE GENOMIC DNA]</scope>
    <source>
        <strain evidence="4 5">ZYX-F-186</strain>
    </source>
</reference>
<dbReference type="SUPFAM" id="SSF52266">
    <property type="entry name" value="SGNH hydrolase"/>
    <property type="match status" value="1"/>
</dbReference>
<dbReference type="CDD" id="cd01823">
    <property type="entry name" value="SEST_like"/>
    <property type="match status" value="1"/>
</dbReference>
<feature type="compositionally biased region" description="Low complexity" evidence="1">
    <location>
        <begin position="415"/>
        <end position="432"/>
    </location>
</feature>
<dbReference type="PANTHER" id="PTHR37981:SF1">
    <property type="entry name" value="SGNH HYDROLASE-TYPE ESTERASE DOMAIN-CONTAINING PROTEIN"/>
    <property type="match status" value="1"/>
</dbReference>
<dbReference type="PANTHER" id="PTHR37981">
    <property type="entry name" value="LIPASE 2"/>
    <property type="match status" value="1"/>
</dbReference>
<accession>A0ABU0ZN15</accession>
<feature type="domain" description="SGNH hydrolase-type esterase" evidence="3">
    <location>
        <begin position="1010"/>
        <end position="1257"/>
    </location>
</feature>
<dbReference type="Pfam" id="PF13472">
    <property type="entry name" value="Lipase_GDSL_2"/>
    <property type="match status" value="1"/>
</dbReference>
<feature type="chain" id="PRO_5047296983" evidence="2">
    <location>
        <begin position="23"/>
        <end position="1312"/>
    </location>
</feature>
<evidence type="ECO:0000256" key="2">
    <source>
        <dbReference type="SAM" id="SignalP"/>
    </source>
</evidence>
<sequence>MVATILSTVVVASIGMWPPAGAAAAAWSAPAVGEAPAVRAAPDGGQDPATVPPDRRAELLPAGWQRSDDLLWTTAGDSSGFHLLVAESSTGYTWRTVASLSEPGLEADQWIGNACLTGSGGRAVVVYAPRHFTNQQQTFDRGGFVAVVNLADGTVTKLAVRTSLAYYNPGCGAGEVAVLTQSGAVDLGRTRLHLVDTAKGSVVRRHELPGQVTSAVPAGAGVLAAGGGGLIEVAAGGSRRQVVKTRGTPFDLHPDRLGGLAFLERHGDVGVVRYLSNPRRSAVRELARGPLTEVGLAAGRGGQVFITGAPTVAGEGKDLPGPVRRIPAAITADVSTLGVAVVSHGDPAKATGYARPTVPGVAKPIHLTARVLSSGTELAFDVQPGNRLADAGGQGRAASPVPGMPAPSAEAKALSTAPPGGPSAAAASPTDPVDTDRTCAVPRNDARTQVEQPHWRQVEWAADLAVRGALTMQRPANWKQSGLPAWSPQGMFALPGLAGHPGARVPAAVLLGILAQESNLWQASWHVLEGETGNPLVGNFYGFDGSDNWGIRWSQADCGYGVAQVTDGMRLGQRPANEQRAIAVDYATNIAAGLQILVQKWNQAYQAGIHVNNGDPSKIENWFAAVWAYNTGMNPQASTGNTSGCTPGPGCTDNRGNWGLGWSNNPANPDYKQNRAPFLLDTQDDARNPQWWPYPEKVVGWAASPIVKYDFRTDETEAGYAQAWWTNEDNRWSAKPPLDAFCDNGPGGNRCDIDAAGNPCAESDFHCWWHKPVAWKPGCVIVTPTGTVVPTCGFDNWTFNPGDPEPPGGTHYPPVCTSTLPQNALIVDDVPDSVGIVRPDCPGTASVGTFSLQFGSDAGGLYPSKADLHQVGSGLDGHFYFAHTWGPFSTRHSVLGTWQLDRTWTDVWARVLVHLPGHGAHTQQAAYQVDTGASAPAPRFRTRYVNTASRYVDQNQRGDRWVSLGVFLFRGTPQVSLSNLTIDGSGGLDIAFDAVAFQPLPEKPRHFITVLGDSYTSGEGTGVYYRETDNGQSGNRNACHRSPLAWSRQASLPDKPNDAIGVREATFDPTLDYHMVACSGAQTEHLLPSDGTRNAWDEPARGSFGELPQVEQGYLDENTTLVALSIGGNDARWSQVIRFCATNALEDCDEQVMPGDTLPLGIQVPLDIQLKVIPSIETVLNKIHERAPHAKIVLMGYPVLISGPNPLCLTTISLSGGELAFTTEMAHLFADEMRELTERLDDQYPVVFADPRPDFHNKGVCGSPEAINGVVQAKTPGEDQQALISQQSFHPNLLGALLYWDAYQRALAELAP</sequence>
<gene>
    <name evidence="4" type="ORF">RB614_24335</name>
</gene>
<comment type="caution">
    <text evidence="4">The sequence shown here is derived from an EMBL/GenBank/DDBJ whole genome shotgun (WGS) entry which is preliminary data.</text>
</comment>
<dbReference type="EMBL" id="JAVHUY010000023">
    <property type="protein sequence ID" value="MDQ7907655.1"/>
    <property type="molecule type" value="Genomic_DNA"/>
</dbReference>
<proteinExistence type="predicted"/>
<feature type="signal peptide" evidence="2">
    <location>
        <begin position="1"/>
        <end position="22"/>
    </location>
</feature>
<dbReference type="InterPro" id="IPR023346">
    <property type="entry name" value="Lysozyme-like_dom_sf"/>
</dbReference>
<dbReference type="InterPro" id="IPR036514">
    <property type="entry name" value="SGNH_hydro_sf"/>
</dbReference>
<keyword evidence="5" id="KW-1185">Reference proteome</keyword>
<organism evidence="4 5">
    <name type="scientific">Phytohabitans maris</name>
    <dbReference type="NCBI Taxonomy" id="3071409"/>
    <lineage>
        <taxon>Bacteria</taxon>
        <taxon>Bacillati</taxon>
        <taxon>Actinomycetota</taxon>
        <taxon>Actinomycetes</taxon>
        <taxon>Micromonosporales</taxon>
        <taxon>Micromonosporaceae</taxon>
    </lineage>
</organism>
<dbReference type="InterPro" id="IPR037460">
    <property type="entry name" value="SEST-like"/>
</dbReference>
<evidence type="ECO:0000259" key="3">
    <source>
        <dbReference type="Pfam" id="PF13472"/>
    </source>
</evidence>
<keyword evidence="2" id="KW-0732">Signal</keyword>
<dbReference type="InterPro" id="IPR013830">
    <property type="entry name" value="SGNH_hydro"/>
</dbReference>
<name>A0ABU0ZN15_9ACTN</name>
<dbReference type="Proteomes" id="UP001230908">
    <property type="component" value="Unassembled WGS sequence"/>
</dbReference>
<evidence type="ECO:0000313" key="5">
    <source>
        <dbReference type="Proteomes" id="UP001230908"/>
    </source>
</evidence>
<feature type="region of interest" description="Disordered" evidence="1">
    <location>
        <begin position="385"/>
        <end position="439"/>
    </location>
</feature>
<evidence type="ECO:0000256" key="1">
    <source>
        <dbReference type="SAM" id="MobiDB-lite"/>
    </source>
</evidence>
<protein>
    <submittedName>
        <fullName evidence="4">GDSL-type esterase/lipase family protein</fullName>
    </submittedName>
</protein>
<dbReference type="RefSeq" id="WP_308714932.1">
    <property type="nucleotide sequence ID" value="NZ_JAVHUY010000023.1"/>
</dbReference>
<dbReference type="Gene3D" id="3.40.50.1110">
    <property type="entry name" value="SGNH hydrolase"/>
    <property type="match status" value="1"/>
</dbReference>